<dbReference type="CDD" id="cd02232">
    <property type="entry name" value="cupin_ARD"/>
    <property type="match status" value="1"/>
</dbReference>
<keyword evidence="10 11" id="KW-0539">Nucleus</keyword>
<feature type="binding site" evidence="11">
    <location>
        <position position="99"/>
    </location>
    <ligand>
        <name>Ni(2+)</name>
        <dbReference type="ChEBI" id="CHEBI:49786"/>
        <note>for nickel-dependent acireductone dioxygenase activity</note>
    </ligand>
</feature>
<evidence type="ECO:0000313" key="13">
    <source>
        <dbReference type="Proteomes" id="UP001158576"/>
    </source>
</evidence>
<dbReference type="EMBL" id="OU015567">
    <property type="protein sequence ID" value="CAG5111984.1"/>
    <property type="molecule type" value="Genomic_DNA"/>
</dbReference>
<keyword evidence="3 11" id="KW-0533">Nickel</keyword>
<comment type="subcellular location">
    <subcellularLocation>
        <location evidence="11">Cytoplasm</location>
    </subcellularLocation>
    <subcellularLocation>
        <location evidence="11">Nucleus</location>
    </subcellularLocation>
</comment>
<comment type="similarity">
    <text evidence="11">Belongs to the acireductone dioxygenase (ARD) family.</text>
</comment>
<name>A0ABN7T768_OIKDI</name>
<protein>
    <recommendedName>
        <fullName evidence="11">Acireductone dioxygenase</fullName>
    </recommendedName>
    <alternativeName>
        <fullName evidence="11">Acireductone dioxygenase (Fe(2+)-requiring)</fullName>
        <shortName evidence="11">ARD'</shortName>
        <shortName evidence="11">Fe-ARD</shortName>
        <ecNumber evidence="11">1.13.11.54</ecNumber>
    </alternativeName>
    <alternativeName>
        <fullName evidence="11">Acireductone dioxygenase (Ni(2+)-requiring)</fullName>
        <shortName evidence="11">ARD</shortName>
        <shortName evidence="11">Ni-ARD</shortName>
        <ecNumber evidence="11">1.13.11.53</ecNumber>
    </alternativeName>
</protein>
<evidence type="ECO:0000256" key="10">
    <source>
        <dbReference type="ARBA" id="ARBA00023242"/>
    </source>
</evidence>
<keyword evidence="4 11" id="KW-0028">Amino-acid biosynthesis</keyword>
<dbReference type="PANTHER" id="PTHR23418">
    <property type="entry name" value="ACIREDUCTONE DIOXYGENASE"/>
    <property type="match status" value="1"/>
</dbReference>
<dbReference type="Pfam" id="PF03079">
    <property type="entry name" value="ARD"/>
    <property type="match status" value="1"/>
</dbReference>
<keyword evidence="13" id="KW-1185">Reference proteome</keyword>
<proteinExistence type="inferred from homology"/>
<dbReference type="InterPro" id="IPR027496">
    <property type="entry name" value="ARD_euk"/>
</dbReference>
<evidence type="ECO:0000313" key="12">
    <source>
        <dbReference type="EMBL" id="CAG5111984.1"/>
    </source>
</evidence>
<comment type="catalytic activity">
    <reaction evidence="11">
        <text>1,2-dihydroxy-5-(methylsulfanyl)pent-1-en-3-one + O2 = 3-(methylsulfanyl)propanoate + CO + formate + 2 H(+)</text>
        <dbReference type="Rhea" id="RHEA:14161"/>
        <dbReference type="ChEBI" id="CHEBI:15378"/>
        <dbReference type="ChEBI" id="CHEBI:15379"/>
        <dbReference type="ChEBI" id="CHEBI:15740"/>
        <dbReference type="ChEBI" id="CHEBI:17245"/>
        <dbReference type="ChEBI" id="CHEBI:49016"/>
        <dbReference type="ChEBI" id="CHEBI:49252"/>
        <dbReference type="EC" id="1.13.11.53"/>
    </reaction>
</comment>
<keyword evidence="9 11" id="KW-0486">Methionine biosynthesis</keyword>
<accession>A0ABN7T768</accession>
<comment type="pathway">
    <text evidence="11">Amino-acid biosynthesis; L-methionine biosynthesis via salvage pathway; L-methionine from S-methyl-5-thio-alpha-D-ribose 1-phosphate: step 5/6.</text>
</comment>
<keyword evidence="5 11" id="KW-0479">Metal-binding</keyword>
<evidence type="ECO:0000256" key="9">
    <source>
        <dbReference type="ARBA" id="ARBA00023167"/>
    </source>
</evidence>
<dbReference type="InterPro" id="IPR014710">
    <property type="entry name" value="RmlC-like_jellyroll"/>
</dbReference>
<feature type="binding site" evidence="11">
    <location>
        <position position="105"/>
    </location>
    <ligand>
        <name>Fe(2+)</name>
        <dbReference type="ChEBI" id="CHEBI:29033"/>
        <note>for iron-dependent acireductone dioxygenase activity</note>
    </ligand>
</feature>
<dbReference type="Proteomes" id="UP001158576">
    <property type="component" value="Chromosome 2"/>
</dbReference>
<evidence type="ECO:0000256" key="7">
    <source>
        <dbReference type="ARBA" id="ARBA00023002"/>
    </source>
</evidence>
<evidence type="ECO:0000256" key="3">
    <source>
        <dbReference type="ARBA" id="ARBA00022596"/>
    </source>
</evidence>
<feature type="binding site" evidence="11">
    <location>
        <position position="144"/>
    </location>
    <ligand>
        <name>Fe(2+)</name>
        <dbReference type="ChEBI" id="CHEBI:29033"/>
        <note>for iron-dependent acireductone dioxygenase activity</note>
    </ligand>
</feature>
<dbReference type="SUPFAM" id="SSF51182">
    <property type="entry name" value="RmlC-like cupins"/>
    <property type="match status" value="1"/>
</dbReference>
<keyword evidence="7 11" id="KW-0560">Oxidoreductase</keyword>
<dbReference type="InterPro" id="IPR011051">
    <property type="entry name" value="RmlC_Cupin_sf"/>
</dbReference>
<evidence type="ECO:0000256" key="11">
    <source>
        <dbReference type="HAMAP-Rule" id="MF_03154"/>
    </source>
</evidence>
<evidence type="ECO:0000256" key="4">
    <source>
        <dbReference type="ARBA" id="ARBA00022605"/>
    </source>
</evidence>
<feature type="binding site" evidence="11">
    <location>
        <position position="105"/>
    </location>
    <ligand>
        <name>Ni(2+)</name>
        <dbReference type="ChEBI" id="CHEBI:49786"/>
        <note>for nickel-dependent acireductone dioxygenase activity</note>
    </ligand>
</feature>
<evidence type="ECO:0000256" key="1">
    <source>
        <dbReference type="ARBA" id="ARBA00000428"/>
    </source>
</evidence>
<keyword evidence="2 11" id="KW-0963">Cytoplasm</keyword>
<dbReference type="InterPro" id="IPR004313">
    <property type="entry name" value="ARD"/>
</dbReference>
<keyword evidence="6 11" id="KW-0223">Dioxygenase</keyword>
<comment type="cofactor">
    <cofactor evidence="11">
        <name>Fe(2+)</name>
        <dbReference type="ChEBI" id="CHEBI:29033"/>
    </cofactor>
    <cofactor evidence="11">
        <name>Ni(2+)</name>
        <dbReference type="ChEBI" id="CHEBI:49786"/>
    </cofactor>
    <text evidence="11">Binds either 1 Fe or Ni cation per monomer. Iron-binding promotes an acireductone dioxygenase reaction producing 2-keto-4-methylthiobutyrate, while nickel-binding promotes an acireductone dioxygenase reaction producing 3-(methylsulfanyl)propanoate.</text>
</comment>
<feature type="binding site" evidence="11">
    <location>
        <position position="101"/>
    </location>
    <ligand>
        <name>Ni(2+)</name>
        <dbReference type="ChEBI" id="CHEBI:49786"/>
        <note>for nickel-dependent acireductone dioxygenase activity</note>
    </ligand>
</feature>
<feature type="binding site" evidence="11">
    <location>
        <position position="99"/>
    </location>
    <ligand>
        <name>Fe(2+)</name>
        <dbReference type="ChEBI" id="CHEBI:29033"/>
        <note>for iron-dependent acireductone dioxygenase activity</note>
    </ligand>
</feature>
<sequence>MPHSLRLNSDCKDKMVQAWFFDEKVANPREPCQLENVALDVVEALGCKLFKFDAANKSSCPNLAKIVKDQNYNFQDEITVSPTTLPDYEKKVQMFLEEHIHDDPEARGCLDGSGYFDVRDKNDKWIRILVEKGDLLIIPAGIYHRFVPDLKDFIVAIRFFEGNPVWTPINRANNEENIQNMPIRQKYLASL</sequence>
<reference evidence="12 13" key="1">
    <citation type="submission" date="2021-04" db="EMBL/GenBank/DDBJ databases">
        <authorList>
            <person name="Bliznina A."/>
        </authorList>
    </citation>
    <scope>NUCLEOTIDE SEQUENCE [LARGE SCALE GENOMIC DNA]</scope>
</reference>
<dbReference type="HAMAP" id="MF_03154">
    <property type="entry name" value="Salvage_MtnD_euk"/>
    <property type="match status" value="1"/>
</dbReference>
<dbReference type="Gene3D" id="2.60.120.10">
    <property type="entry name" value="Jelly Rolls"/>
    <property type="match status" value="1"/>
</dbReference>
<comment type="function">
    <text evidence="11">Catalyzes 2 different reactions between oxygen and the acireductone 1,2-dihydroxy-3-keto-5-methylthiopentene (DHK-MTPene) depending upon the metal bound in the active site. Fe-containing acireductone dioxygenase (Fe-ARD) produces formate and 2-keto-4-methylthiobutyrate (KMTB), the alpha-ketoacid precursor of methionine in the methionine recycle pathway. Ni-containing acireductone dioxygenase (Ni-ARD) produces methylthiopropionate, carbon monoxide and formate, and does not lie on the methionine recycle pathway.</text>
</comment>
<dbReference type="PANTHER" id="PTHR23418:SF0">
    <property type="entry name" value="ACIREDUCTONE DIOXYGENASE"/>
    <property type="match status" value="1"/>
</dbReference>
<feature type="binding site" evidence="11">
    <location>
        <position position="101"/>
    </location>
    <ligand>
        <name>Fe(2+)</name>
        <dbReference type="ChEBI" id="CHEBI:29033"/>
        <note>for iron-dependent acireductone dioxygenase activity</note>
    </ligand>
</feature>
<comment type="catalytic activity">
    <reaction evidence="1 11">
        <text>1,2-dihydroxy-5-(methylsulfanyl)pent-1-en-3-one + O2 = 4-methylsulfanyl-2-oxobutanoate + formate + 2 H(+)</text>
        <dbReference type="Rhea" id="RHEA:24504"/>
        <dbReference type="ChEBI" id="CHEBI:15378"/>
        <dbReference type="ChEBI" id="CHEBI:15379"/>
        <dbReference type="ChEBI" id="CHEBI:15740"/>
        <dbReference type="ChEBI" id="CHEBI:16723"/>
        <dbReference type="ChEBI" id="CHEBI:49252"/>
        <dbReference type="EC" id="1.13.11.54"/>
    </reaction>
</comment>
<evidence type="ECO:0000256" key="2">
    <source>
        <dbReference type="ARBA" id="ARBA00022490"/>
    </source>
</evidence>
<evidence type="ECO:0000256" key="5">
    <source>
        <dbReference type="ARBA" id="ARBA00022723"/>
    </source>
</evidence>
<feature type="binding site" evidence="11">
    <location>
        <position position="144"/>
    </location>
    <ligand>
        <name>Ni(2+)</name>
        <dbReference type="ChEBI" id="CHEBI:49786"/>
        <note>for nickel-dependent acireductone dioxygenase activity</note>
    </ligand>
</feature>
<evidence type="ECO:0000256" key="8">
    <source>
        <dbReference type="ARBA" id="ARBA00023004"/>
    </source>
</evidence>
<evidence type="ECO:0000256" key="6">
    <source>
        <dbReference type="ARBA" id="ARBA00022964"/>
    </source>
</evidence>
<gene>
    <name evidence="12" type="ORF">OKIOD_LOCUS15014</name>
</gene>
<organism evidence="12 13">
    <name type="scientific">Oikopleura dioica</name>
    <name type="common">Tunicate</name>
    <dbReference type="NCBI Taxonomy" id="34765"/>
    <lineage>
        <taxon>Eukaryota</taxon>
        <taxon>Metazoa</taxon>
        <taxon>Chordata</taxon>
        <taxon>Tunicata</taxon>
        <taxon>Appendicularia</taxon>
        <taxon>Copelata</taxon>
        <taxon>Oikopleuridae</taxon>
        <taxon>Oikopleura</taxon>
    </lineage>
</organism>
<dbReference type="EC" id="1.13.11.54" evidence="11"/>
<keyword evidence="8 11" id="KW-0408">Iron</keyword>
<dbReference type="EC" id="1.13.11.53" evidence="11"/>